<evidence type="ECO:0000256" key="5">
    <source>
        <dbReference type="ARBA" id="ARBA00023004"/>
    </source>
</evidence>
<keyword evidence="4" id="KW-0560">Oxidoreductase</keyword>
<dbReference type="InterPro" id="IPR017927">
    <property type="entry name" value="FAD-bd_FR_type"/>
</dbReference>
<name>A0A158ABB2_9BURK</name>
<dbReference type="InterPro" id="IPR001041">
    <property type="entry name" value="2Fe-2S_ferredoxin-type"/>
</dbReference>
<keyword evidence="5" id="KW-0408">Iron</keyword>
<dbReference type="SUPFAM" id="SSF63380">
    <property type="entry name" value="Riboflavin synthase domain-like"/>
    <property type="match status" value="1"/>
</dbReference>
<dbReference type="InterPro" id="IPR017938">
    <property type="entry name" value="Riboflavin_synthase-like_b-brl"/>
</dbReference>
<dbReference type="EMBL" id="FCNX02000003">
    <property type="protein sequence ID" value="SAK54387.1"/>
    <property type="molecule type" value="Genomic_DNA"/>
</dbReference>
<dbReference type="Gene3D" id="3.10.20.30">
    <property type="match status" value="1"/>
</dbReference>
<dbReference type="Proteomes" id="UP000054903">
    <property type="component" value="Unassembled WGS sequence"/>
</dbReference>
<keyword evidence="10" id="KW-1185">Reference proteome</keyword>
<dbReference type="AlphaFoldDB" id="A0A158ABB2"/>
<evidence type="ECO:0000259" key="8">
    <source>
        <dbReference type="PROSITE" id="PS51384"/>
    </source>
</evidence>
<feature type="domain" description="2Fe-2S ferredoxin-type" evidence="7">
    <location>
        <begin position="236"/>
        <end position="321"/>
    </location>
</feature>
<feature type="domain" description="FAD-binding FR-type" evidence="8">
    <location>
        <begin position="9"/>
        <end position="111"/>
    </location>
</feature>
<dbReference type="OrthoDB" id="544091at2"/>
<keyword evidence="3" id="KW-0479">Metal-binding</keyword>
<dbReference type="GO" id="GO:0046872">
    <property type="term" value="F:metal ion binding"/>
    <property type="evidence" value="ECO:0007669"/>
    <property type="project" value="UniProtKB-KW"/>
</dbReference>
<dbReference type="RefSeq" id="WP_061133797.1">
    <property type="nucleotide sequence ID" value="NZ_FCNX02000003.1"/>
</dbReference>
<dbReference type="PRINTS" id="PR00409">
    <property type="entry name" value="PHDIOXRDTASE"/>
</dbReference>
<keyword evidence="6" id="KW-0411">Iron-sulfur</keyword>
<dbReference type="Pfam" id="PF00111">
    <property type="entry name" value="Fer2"/>
    <property type="match status" value="1"/>
</dbReference>
<dbReference type="InterPro" id="IPR050415">
    <property type="entry name" value="MRET"/>
</dbReference>
<accession>A0A158ABB2</accession>
<dbReference type="PROSITE" id="PS00197">
    <property type="entry name" value="2FE2S_FER_1"/>
    <property type="match status" value="1"/>
</dbReference>
<keyword evidence="2" id="KW-0001">2Fe-2S</keyword>
<evidence type="ECO:0000256" key="1">
    <source>
        <dbReference type="ARBA" id="ARBA00022630"/>
    </source>
</evidence>
<dbReference type="InterPro" id="IPR036010">
    <property type="entry name" value="2Fe-2S_ferredoxin-like_sf"/>
</dbReference>
<dbReference type="Pfam" id="PF00175">
    <property type="entry name" value="NAD_binding_1"/>
    <property type="match status" value="1"/>
</dbReference>
<reference evidence="9" key="1">
    <citation type="submission" date="2016-01" db="EMBL/GenBank/DDBJ databases">
        <authorList>
            <person name="Peeters C."/>
        </authorList>
    </citation>
    <scope>NUCLEOTIDE SEQUENCE</scope>
    <source>
        <strain evidence="9">LMG 29320</strain>
    </source>
</reference>
<evidence type="ECO:0000256" key="4">
    <source>
        <dbReference type="ARBA" id="ARBA00023002"/>
    </source>
</evidence>
<dbReference type="InterPro" id="IPR006058">
    <property type="entry name" value="2Fe2S_fd_BS"/>
</dbReference>
<dbReference type="CDD" id="cd06185">
    <property type="entry name" value="PDR_like"/>
    <property type="match status" value="1"/>
</dbReference>
<organism evidence="9 10">
    <name type="scientific">Caballeronia fortuita</name>
    <dbReference type="NCBI Taxonomy" id="1777138"/>
    <lineage>
        <taxon>Bacteria</taxon>
        <taxon>Pseudomonadati</taxon>
        <taxon>Pseudomonadota</taxon>
        <taxon>Betaproteobacteria</taxon>
        <taxon>Burkholderiales</taxon>
        <taxon>Burkholderiaceae</taxon>
        <taxon>Caballeronia</taxon>
    </lineage>
</organism>
<dbReference type="InterPro" id="IPR039261">
    <property type="entry name" value="FNR_nucleotide-bd"/>
</dbReference>
<evidence type="ECO:0000259" key="7">
    <source>
        <dbReference type="PROSITE" id="PS51085"/>
    </source>
</evidence>
<dbReference type="PROSITE" id="PS51384">
    <property type="entry name" value="FAD_FR"/>
    <property type="match status" value="1"/>
</dbReference>
<comment type="caution">
    <text evidence="9">The sequence shown here is derived from an EMBL/GenBank/DDBJ whole genome shotgun (WGS) entry which is preliminary data.</text>
</comment>
<dbReference type="GO" id="GO:0051537">
    <property type="term" value="F:2 iron, 2 sulfur cluster binding"/>
    <property type="evidence" value="ECO:0007669"/>
    <property type="project" value="UniProtKB-KW"/>
</dbReference>
<proteinExistence type="predicted"/>
<dbReference type="CDD" id="cd00207">
    <property type="entry name" value="fer2"/>
    <property type="match status" value="1"/>
</dbReference>
<gene>
    <name evidence="9" type="ORF">AWB77_01527</name>
</gene>
<dbReference type="InterPro" id="IPR012675">
    <property type="entry name" value="Beta-grasp_dom_sf"/>
</dbReference>
<keyword evidence="1" id="KW-0285">Flavoprotein</keyword>
<evidence type="ECO:0000256" key="2">
    <source>
        <dbReference type="ARBA" id="ARBA00022714"/>
    </source>
</evidence>
<dbReference type="GO" id="GO:0016491">
    <property type="term" value="F:oxidoreductase activity"/>
    <property type="evidence" value="ECO:0007669"/>
    <property type="project" value="UniProtKB-KW"/>
</dbReference>
<dbReference type="PANTHER" id="PTHR47354:SF1">
    <property type="entry name" value="CARNITINE MONOOXYGENASE REDUCTASE SUBUNIT"/>
    <property type="match status" value="1"/>
</dbReference>
<dbReference type="PROSITE" id="PS51085">
    <property type="entry name" value="2FE2S_FER_2"/>
    <property type="match status" value="1"/>
</dbReference>
<dbReference type="Gene3D" id="3.40.50.80">
    <property type="entry name" value="Nucleotide-binding domain of ferredoxin-NADP reductase (FNR) module"/>
    <property type="match status" value="1"/>
</dbReference>
<dbReference type="SUPFAM" id="SSF52343">
    <property type="entry name" value="Ferredoxin reductase-like, C-terminal NADP-linked domain"/>
    <property type="match status" value="1"/>
</dbReference>
<evidence type="ECO:0000256" key="3">
    <source>
        <dbReference type="ARBA" id="ARBA00022723"/>
    </source>
</evidence>
<protein>
    <submittedName>
        <fullName evidence="9">Ferredoxin</fullName>
    </submittedName>
</protein>
<dbReference type="Gene3D" id="2.40.30.10">
    <property type="entry name" value="Translation factors"/>
    <property type="match status" value="1"/>
</dbReference>
<dbReference type="PANTHER" id="PTHR47354">
    <property type="entry name" value="NADH OXIDOREDUCTASE HCR"/>
    <property type="match status" value="1"/>
</dbReference>
<evidence type="ECO:0000313" key="10">
    <source>
        <dbReference type="Proteomes" id="UP000054903"/>
    </source>
</evidence>
<dbReference type="STRING" id="1777138.AWB77_01527"/>
<dbReference type="InterPro" id="IPR001433">
    <property type="entry name" value="OxRdtase_FAD/NAD-bd"/>
</dbReference>
<dbReference type="SUPFAM" id="SSF54292">
    <property type="entry name" value="2Fe-2S ferredoxin-like"/>
    <property type="match status" value="1"/>
</dbReference>
<evidence type="ECO:0000256" key="6">
    <source>
        <dbReference type="ARBA" id="ARBA00023014"/>
    </source>
</evidence>
<sequence length="321" mass="35127">MSLPTSASNAPMNMRVTAIRYAADDINVYEIRRPDNAALPHAEPGAHIDVHMPSGLMRQYSLVTADGDERAYLIGIKRDRASRGGSRFMHEQLRVGQMLEIGGPRNNFPLCETASHTVLIAGGIGITPIWCMAQRLMRLNRSFELHYACRERREAAFLDTFSALPQAHLHFDCENDGRVLDISSVVGNAPDGSHFYCCGPQGMLAGYEAATASIDEERVHIEYFAPRAVAACDGGYVVQLHRTGQQFEVPPGKTILQVLREGGVAAPYSCEEGICGACQVDVIEGTPDHRDSVLTERERASGETMMICCSGVLGERVVIDF</sequence>
<evidence type="ECO:0000313" key="9">
    <source>
        <dbReference type="EMBL" id="SAK54387.1"/>
    </source>
</evidence>